<dbReference type="Proteomes" id="UP001141619">
    <property type="component" value="Unassembled WGS sequence"/>
</dbReference>
<feature type="signal peptide" evidence="2">
    <location>
        <begin position="1"/>
        <end position="17"/>
    </location>
</feature>
<evidence type="ECO:0000313" key="4">
    <source>
        <dbReference type="Proteomes" id="UP001141619"/>
    </source>
</evidence>
<protein>
    <recommendedName>
        <fullName evidence="5">DUF4198 domain-containing protein</fullName>
    </recommendedName>
</protein>
<reference evidence="3" key="1">
    <citation type="submission" date="2022-08" db="EMBL/GenBank/DDBJ databases">
        <authorList>
            <person name="Vandamme P."/>
            <person name="Hettiarachchi A."/>
            <person name="Peeters C."/>
            <person name="Cnockaert M."/>
            <person name="Carlier A."/>
        </authorList>
    </citation>
    <scope>NUCLEOTIDE SEQUENCE</scope>
    <source>
        <strain evidence="3">LMG 31809</strain>
    </source>
</reference>
<evidence type="ECO:0000256" key="2">
    <source>
        <dbReference type="SAM" id="SignalP"/>
    </source>
</evidence>
<dbReference type="EMBL" id="JANWOI010000001">
    <property type="protein sequence ID" value="MDA5192430.1"/>
    <property type="molecule type" value="Genomic_DNA"/>
</dbReference>
<comment type="caution">
    <text evidence="3">The sequence shown here is derived from an EMBL/GenBank/DDBJ whole genome shotgun (WGS) entry which is preliminary data.</text>
</comment>
<keyword evidence="4" id="KW-1185">Reference proteome</keyword>
<organism evidence="3 4">
    <name type="scientific">Govanella unica</name>
    <dbReference type="NCBI Taxonomy" id="2975056"/>
    <lineage>
        <taxon>Bacteria</taxon>
        <taxon>Pseudomonadati</taxon>
        <taxon>Pseudomonadota</taxon>
        <taxon>Alphaproteobacteria</taxon>
        <taxon>Emcibacterales</taxon>
        <taxon>Govanellaceae</taxon>
        <taxon>Govanella</taxon>
    </lineage>
</organism>
<dbReference type="AlphaFoldDB" id="A0A9X3TVA9"/>
<sequence length="291" mass="31253">MKAVLASLMLVASTAQAAPQDLSFFVLVKSSNYAQSTDGKLTLLNYHFFSELFLAPDGKVTRASLSRDGAPEAVIPYEDKGKTFYVEGGHFDSEKDVDAAYPNGTYRFRIETAKNGVIEKSLPLAGPDGKTDIPAPITISLYQNGQKTSPAALKPATAVTVRWSAYSNGRADPNGIVDDMIFVVVADCAGKRVFHTGLPFAGGDYMTYRTREVTVPADRFEPGKPYSIFVEFPHVAGSGKADGTPGFTSFATATYLDMKTTGVSDKNACPAKLPPMDTGQTDRMNKAAKPH</sequence>
<evidence type="ECO:0008006" key="5">
    <source>
        <dbReference type="Google" id="ProtNLM"/>
    </source>
</evidence>
<evidence type="ECO:0000256" key="1">
    <source>
        <dbReference type="SAM" id="MobiDB-lite"/>
    </source>
</evidence>
<feature type="chain" id="PRO_5040911197" description="DUF4198 domain-containing protein" evidence="2">
    <location>
        <begin position="18"/>
        <end position="291"/>
    </location>
</feature>
<gene>
    <name evidence="3" type="ORF">NYP16_00455</name>
</gene>
<reference evidence="3" key="2">
    <citation type="journal article" date="2023" name="Syst. Appl. Microbiol.">
        <title>Govania unica gen. nov., sp. nov., a rare biosphere bacterium that represents a novel family in the class Alphaproteobacteria.</title>
        <authorList>
            <person name="Vandamme P."/>
            <person name="Peeters C."/>
            <person name="Hettiarachchi A."/>
            <person name="Cnockaert M."/>
            <person name="Carlier A."/>
        </authorList>
    </citation>
    <scope>NUCLEOTIDE SEQUENCE</scope>
    <source>
        <strain evidence="3">LMG 31809</strain>
    </source>
</reference>
<keyword evidence="2" id="KW-0732">Signal</keyword>
<proteinExistence type="predicted"/>
<evidence type="ECO:0000313" key="3">
    <source>
        <dbReference type="EMBL" id="MDA5192430.1"/>
    </source>
</evidence>
<dbReference type="RefSeq" id="WP_274942138.1">
    <property type="nucleotide sequence ID" value="NZ_JANWOI010000001.1"/>
</dbReference>
<name>A0A9X3TVA9_9PROT</name>
<feature type="region of interest" description="Disordered" evidence="1">
    <location>
        <begin position="267"/>
        <end position="291"/>
    </location>
</feature>
<accession>A0A9X3TVA9</accession>